<name>A0A328C6P3_9DELT</name>
<keyword evidence="2" id="KW-0732">Signal</keyword>
<dbReference type="OrthoDB" id="5525316at2"/>
<evidence type="ECO:0000256" key="2">
    <source>
        <dbReference type="SAM" id="SignalP"/>
    </source>
</evidence>
<dbReference type="RefSeq" id="WP_111730356.1">
    <property type="nucleotide sequence ID" value="NZ_QHKO01000005.1"/>
</dbReference>
<dbReference type="Proteomes" id="UP000249169">
    <property type="component" value="Unassembled WGS sequence"/>
</dbReference>
<evidence type="ECO:0000256" key="1">
    <source>
        <dbReference type="SAM" id="MobiDB-lite"/>
    </source>
</evidence>
<accession>A0A328C6P3</accession>
<feature type="compositionally biased region" description="Pro residues" evidence="1">
    <location>
        <begin position="21"/>
        <end position="32"/>
    </location>
</feature>
<feature type="chain" id="PRO_5016304701" evidence="2">
    <location>
        <begin position="23"/>
        <end position="136"/>
    </location>
</feature>
<dbReference type="EMBL" id="QHKO01000005">
    <property type="protein sequence ID" value="RAL21793.1"/>
    <property type="molecule type" value="Genomic_DNA"/>
</dbReference>
<gene>
    <name evidence="3" type="ORF">DL240_13150</name>
</gene>
<evidence type="ECO:0000313" key="4">
    <source>
        <dbReference type="Proteomes" id="UP000249169"/>
    </source>
</evidence>
<organism evidence="3 4">
    <name type="scientific">Lujinxingia litoralis</name>
    <dbReference type="NCBI Taxonomy" id="2211119"/>
    <lineage>
        <taxon>Bacteria</taxon>
        <taxon>Deltaproteobacteria</taxon>
        <taxon>Bradymonadales</taxon>
        <taxon>Lujinxingiaceae</taxon>
        <taxon>Lujinxingia</taxon>
    </lineage>
</organism>
<protein>
    <submittedName>
        <fullName evidence="3">Uncharacterized protein</fullName>
    </submittedName>
</protein>
<evidence type="ECO:0000313" key="3">
    <source>
        <dbReference type="EMBL" id="RAL21793.1"/>
    </source>
</evidence>
<keyword evidence="4" id="KW-1185">Reference proteome</keyword>
<comment type="caution">
    <text evidence="3">The sequence shown here is derived from an EMBL/GenBank/DDBJ whole genome shotgun (WGS) entry which is preliminary data.</text>
</comment>
<feature type="signal peptide" evidence="2">
    <location>
        <begin position="1"/>
        <end position="22"/>
    </location>
</feature>
<dbReference type="AlphaFoldDB" id="A0A328C6P3"/>
<sequence length="136" mass="14085">MPLLLALLLTAATLLGACQRPAPPGPVPPPTPDTETTRSPAAPPDTAPSSPTPTSELRATPTQGFRAGDILRLCWSATAVETCTLSILHASGEGDFGPVNPQGCEPVRVESTTLTELFCQGPHGDTHALLELRATP</sequence>
<feature type="region of interest" description="Disordered" evidence="1">
    <location>
        <begin position="20"/>
        <end position="63"/>
    </location>
</feature>
<reference evidence="3 4" key="1">
    <citation type="submission" date="2018-05" db="EMBL/GenBank/DDBJ databases">
        <title>Lujinxingia marina gen. nov. sp. nov., a new facultative anaerobic member of the class Deltaproteobacteria, and proposal of Lujinxingaceae fam. nov.</title>
        <authorList>
            <person name="Li C.-M."/>
        </authorList>
    </citation>
    <scope>NUCLEOTIDE SEQUENCE [LARGE SCALE GENOMIC DNA]</scope>
    <source>
        <strain evidence="3 4">B210</strain>
    </source>
</reference>
<proteinExistence type="predicted"/>